<accession>A0AAD0P8Q6</accession>
<name>A0AAD0P8Q6_MYCLR</name>
<dbReference type="Proteomes" id="UP000249682">
    <property type="component" value="Chromosome"/>
</dbReference>
<dbReference type="EMBL" id="CP029543">
    <property type="protein sequence ID" value="AWV48546.1"/>
    <property type="molecule type" value="Genomic_DNA"/>
</dbReference>
<evidence type="ECO:0000313" key="1">
    <source>
        <dbReference type="EMBL" id="AWV48546.1"/>
    </source>
</evidence>
<protein>
    <submittedName>
        <fullName evidence="1">Uncharacterized protein</fullName>
    </submittedName>
</protein>
<reference evidence="1 2" key="1">
    <citation type="submission" date="2018-05" db="EMBL/GenBank/DDBJ databases">
        <title>Evolution of small genomes with special reference to Mycobacterium leprae.</title>
        <authorList>
            <person name="Mohanty P.S."/>
            <person name="Bansal A.K."/>
            <person name="Gupta U.D."/>
            <person name="Naaz F."/>
            <person name="Dwivedi V.D."/>
            <person name="Singh H."/>
            <person name="Gupta G."/>
            <person name="Sharma S."/>
            <person name="Arora M."/>
        </authorList>
    </citation>
    <scope>NUCLEOTIDE SEQUENCE [LARGE SCALE GENOMIC DNA]</scope>
    <source>
        <strain evidence="1 2">MRHRU-235-G</strain>
    </source>
</reference>
<evidence type="ECO:0000313" key="2">
    <source>
        <dbReference type="Proteomes" id="UP000249682"/>
    </source>
</evidence>
<sequence length="88" mass="8649">MEMAAADVAWIGASVAVGNLAALIPTTEWVAAGCVSRAVGTRPECSGGIVCGYGGSPMSMQGAVGVVSLAVSTVSDAWIGNSFSQVSV</sequence>
<gene>
    <name evidence="1" type="ORF">DIJ64_12280</name>
</gene>
<dbReference type="AlphaFoldDB" id="A0AAD0P8Q6"/>
<proteinExistence type="predicted"/>
<organism evidence="1 2">
    <name type="scientific">Mycobacterium leprae</name>
    <dbReference type="NCBI Taxonomy" id="1769"/>
    <lineage>
        <taxon>Bacteria</taxon>
        <taxon>Bacillati</taxon>
        <taxon>Actinomycetota</taxon>
        <taxon>Actinomycetes</taxon>
        <taxon>Mycobacteriales</taxon>
        <taxon>Mycobacteriaceae</taxon>
        <taxon>Mycobacterium</taxon>
    </lineage>
</organism>